<protein>
    <submittedName>
        <fullName evidence="1">Uncharacterized protein</fullName>
    </submittedName>
</protein>
<proteinExistence type="predicted"/>
<sequence length="163" mass="19536">MKEEHTVLWKEIKAFELDDPDSSLSFSGRLARENGWTLEFSLRAIEEYKKFIFLICIADHPLTPSDQVDQVWHLHLLYTHSYWEELCHTILKREIHHGPTKGGKQEGSKFDDWYSKTKDIYKVVFHQRPPKDLWPDNDKRFSDINFQRINLATHWIIKKPFII</sequence>
<evidence type="ECO:0000313" key="2">
    <source>
        <dbReference type="Proteomes" id="UP000190961"/>
    </source>
</evidence>
<dbReference type="RefSeq" id="WP_079686542.1">
    <property type="nucleotide sequence ID" value="NZ_FUZU01000001.1"/>
</dbReference>
<reference evidence="1 2" key="1">
    <citation type="submission" date="2017-02" db="EMBL/GenBank/DDBJ databases">
        <authorList>
            <person name="Peterson S.W."/>
        </authorList>
    </citation>
    <scope>NUCLEOTIDE SEQUENCE [LARGE SCALE GENOMIC DNA]</scope>
    <source>
        <strain evidence="1 2">DSM 25262</strain>
    </source>
</reference>
<keyword evidence="2" id="KW-1185">Reference proteome</keyword>
<dbReference type="Proteomes" id="UP000190961">
    <property type="component" value="Unassembled WGS sequence"/>
</dbReference>
<gene>
    <name evidence="1" type="ORF">SAMN05660236_2048</name>
</gene>
<evidence type="ECO:0000313" key="1">
    <source>
        <dbReference type="EMBL" id="SKC61562.1"/>
    </source>
</evidence>
<dbReference type="EMBL" id="FUZU01000001">
    <property type="protein sequence ID" value="SKC61562.1"/>
    <property type="molecule type" value="Genomic_DNA"/>
</dbReference>
<dbReference type="AlphaFoldDB" id="A0A1T5KCW1"/>
<name>A0A1T5KCW1_9BACT</name>
<organism evidence="1 2">
    <name type="scientific">Ohtaekwangia koreensis</name>
    <dbReference type="NCBI Taxonomy" id="688867"/>
    <lineage>
        <taxon>Bacteria</taxon>
        <taxon>Pseudomonadati</taxon>
        <taxon>Bacteroidota</taxon>
        <taxon>Cytophagia</taxon>
        <taxon>Cytophagales</taxon>
        <taxon>Fulvivirgaceae</taxon>
        <taxon>Ohtaekwangia</taxon>
    </lineage>
</organism>
<dbReference type="STRING" id="688867.SAMN05660236_2048"/>
<accession>A0A1T5KCW1</accession>
<dbReference type="OrthoDB" id="196672at2"/>